<feature type="region of interest" description="Disordered" evidence="5">
    <location>
        <begin position="161"/>
        <end position="384"/>
    </location>
</feature>
<dbReference type="OrthoDB" id="514823at2759"/>
<dbReference type="GeneID" id="43597200"/>
<proteinExistence type="predicted"/>
<dbReference type="EMBL" id="NPIC01000002">
    <property type="protein sequence ID" value="RDL40011.1"/>
    <property type="molecule type" value="Genomic_DNA"/>
</dbReference>
<feature type="compositionally biased region" description="Low complexity" evidence="5">
    <location>
        <begin position="273"/>
        <end position="283"/>
    </location>
</feature>
<feature type="region of interest" description="Disordered" evidence="5">
    <location>
        <begin position="403"/>
        <end position="444"/>
    </location>
</feature>
<dbReference type="GO" id="GO:0006297">
    <property type="term" value="P:nucleotide-excision repair, DNA gap filling"/>
    <property type="evidence" value="ECO:0007669"/>
    <property type="project" value="TreeGrafter"/>
</dbReference>
<evidence type="ECO:0000313" key="6">
    <source>
        <dbReference type="EMBL" id="RDL40011.1"/>
    </source>
</evidence>
<dbReference type="GO" id="GO:1904161">
    <property type="term" value="P:DNA synthesis involved in UV-damage excision repair"/>
    <property type="evidence" value="ECO:0007669"/>
    <property type="project" value="TreeGrafter"/>
</dbReference>
<evidence type="ECO:0000256" key="5">
    <source>
        <dbReference type="SAM" id="MobiDB-lite"/>
    </source>
</evidence>
<dbReference type="AlphaFoldDB" id="A0A370TWW2"/>
<feature type="compositionally biased region" description="Basic and acidic residues" evidence="5">
    <location>
        <begin position="309"/>
        <end position="329"/>
    </location>
</feature>
<comment type="caution">
    <text evidence="6">The sequence shown here is derived from an EMBL/GenBank/DDBJ whole genome shotgun (WGS) entry which is preliminary data.</text>
</comment>
<evidence type="ECO:0000256" key="4">
    <source>
        <dbReference type="ARBA" id="ARBA00023242"/>
    </source>
</evidence>
<keyword evidence="4" id="KW-0539">Nucleus</keyword>
<keyword evidence="3" id="KW-0235">DNA replication</keyword>
<comment type="subcellular location">
    <subcellularLocation>
        <location evidence="1">Nucleus</location>
    </subcellularLocation>
</comment>
<dbReference type="InterPro" id="IPR019038">
    <property type="entry name" value="POLD3"/>
</dbReference>
<evidence type="ECO:0000313" key="7">
    <source>
        <dbReference type="Proteomes" id="UP000254866"/>
    </source>
</evidence>
<accession>A0A370TWW2</accession>
<dbReference type="Proteomes" id="UP000254866">
    <property type="component" value="Unassembled WGS sequence"/>
</dbReference>
<dbReference type="GO" id="GO:0043625">
    <property type="term" value="C:delta DNA polymerase complex"/>
    <property type="evidence" value="ECO:0007669"/>
    <property type="project" value="InterPro"/>
</dbReference>
<dbReference type="GO" id="GO:0003887">
    <property type="term" value="F:DNA-directed DNA polymerase activity"/>
    <property type="evidence" value="ECO:0007669"/>
    <property type="project" value="TreeGrafter"/>
</dbReference>
<dbReference type="Gene3D" id="3.90.1030.20">
    <property type="entry name" value="DNA polymerase delta, p66 (Cdc27) subunit, wHTH domain"/>
    <property type="match status" value="1"/>
</dbReference>
<name>A0A370TWW2_9HELO</name>
<evidence type="ECO:0000256" key="3">
    <source>
        <dbReference type="ARBA" id="ARBA00022705"/>
    </source>
</evidence>
<evidence type="ECO:0000256" key="1">
    <source>
        <dbReference type="ARBA" id="ARBA00004123"/>
    </source>
</evidence>
<dbReference type="PANTHER" id="PTHR17598">
    <property type="entry name" value="DNA POLYMERASE DELTA SUBUNIT 3"/>
    <property type="match status" value="1"/>
</dbReference>
<dbReference type="RefSeq" id="XP_031872667.1">
    <property type="nucleotide sequence ID" value="XM_032012974.1"/>
</dbReference>
<dbReference type="InterPro" id="IPR041913">
    <property type="entry name" value="POLD3_sf"/>
</dbReference>
<feature type="compositionally biased region" description="Basic and acidic residues" evidence="5">
    <location>
        <begin position="339"/>
        <end position="365"/>
    </location>
</feature>
<dbReference type="PANTHER" id="PTHR17598:SF13">
    <property type="entry name" value="DNA POLYMERASE DELTA SUBUNIT 3"/>
    <property type="match status" value="1"/>
</dbReference>
<reference evidence="6 7" key="1">
    <citation type="journal article" date="2018" name="IMA Fungus">
        <title>IMA Genome-F 9: Draft genome sequence of Annulohypoxylon stygium, Aspergillus mulundensis, Berkeleyomyces basicola (syn. Thielaviopsis basicola), Ceratocystis smalleyi, two Cercospora beticola strains, Coleophoma cylindrospora, Fusarium fracticaudum, Phialophora cf. hyalina, and Morchella septimelata.</title>
        <authorList>
            <person name="Wingfield B.D."/>
            <person name="Bills G.F."/>
            <person name="Dong Y."/>
            <person name="Huang W."/>
            <person name="Nel W.J."/>
            <person name="Swalarsk-Parry B.S."/>
            <person name="Vaghefi N."/>
            <person name="Wilken P.M."/>
            <person name="An Z."/>
            <person name="de Beer Z.W."/>
            <person name="De Vos L."/>
            <person name="Chen L."/>
            <person name="Duong T.A."/>
            <person name="Gao Y."/>
            <person name="Hammerbacher A."/>
            <person name="Kikkert J.R."/>
            <person name="Li Y."/>
            <person name="Li H."/>
            <person name="Li K."/>
            <person name="Li Q."/>
            <person name="Liu X."/>
            <person name="Ma X."/>
            <person name="Naidoo K."/>
            <person name="Pethybridge S.J."/>
            <person name="Sun J."/>
            <person name="Steenkamp E.T."/>
            <person name="van der Nest M.A."/>
            <person name="van Wyk S."/>
            <person name="Wingfield M.J."/>
            <person name="Xiong C."/>
            <person name="Yue Q."/>
            <person name="Zhang X."/>
        </authorList>
    </citation>
    <scope>NUCLEOTIDE SEQUENCE [LARGE SCALE GENOMIC DNA]</scope>
    <source>
        <strain evidence="6 7">BP 5553</strain>
    </source>
</reference>
<organism evidence="6 7">
    <name type="scientific">Venustampulla echinocandica</name>
    <dbReference type="NCBI Taxonomy" id="2656787"/>
    <lineage>
        <taxon>Eukaryota</taxon>
        <taxon>Fungi</taxon>
        <taxon>Dikarya</taxon>
        <taxon>Ascomycota</taxon>
        <taxon>Pezizomycotina</taxon>
        <taxon>Leotiomycetes</taxon>
        <taxon>Helotiales</taxon>
        <taxon>Pleuroascaceae</taxon>
        <taxon>Venustampulla</taxon>
    </lineage>
</organism>
<protein>
    <recommendedName>
        <fullName evidence="2">DNA polymerase delta subunit 3</fullName>
    </recommendedName>
</protein>
<dbReference type="STRING" id="2656787.A0A370TWW2"/>
<dbReference type="GO" id="GO:0006271">
    <property type="term" value="P:DNA strand elongation involved in DNA replication"/>
    <property type="evidence" value="ECO:0007669"/>
    <property type="project" value="TreeGrafter"/>
</dbReference>
<feature type="compositionally biased region" description="Basic residues" evidence="5">
    <location>
        <begin position="373"/>
        <end position="384"/>
    </location>
</feature>
<feature type="compositionally biased region" description="Basic and acidic residues" evidence="5">
    <location>
        <begin position="225"/>
        <end position="234"/>
    </location>
</feature>
<evidence type="ECO:0000256" key="2">
    <source>
        <dbReference type="ARBA" id="ARBA00017589"/>
    </source>
</evidence>
<keyword evidence="7" id="KW-1185">Reference proteome</keyword>
<sequence>MADYKNYLAARILTEDKVVTYRLLSRAVKVHVNTAKEMLYEFHSQQNAKKPGTIHATYIVSGTKRKEEPATHAGVKKAGEDEYMQSSPFMGSSMPQTEDNTEECSVLSICLTREEDLEGLLAQYEQVTSIHIYSLGPHPLKDLQILSDVTREIQELSANDDPLESSAKYGTIVNPRARRRAVRRPPPAAVPVKPEPSKAKPADPKTAPVPKTEEPKAQPSSAKEFFGKAKEKPKPGNASSKESTPKPPPALKRDSSNFFKAFAKAKPKEGTDSSAAASPALSAAEDEPMKDVSDDEEETYVPPPQPSKEIVDSDRKKRKEREEALRMMMEDDEDEEPVVAEKVEAVEEEERPKSKSESVEAKEEPVVAGDGRKRGKRRVMKKKATKNAEGYLVTKEELVWESFSEDEPVAPPKLKTQTSATGTKGKKPAAKAGQGSIMSFFGKK</sequence>
<dbReference type="Pfam" id="PF09507">
    <property type="entry name" value="CDC27"/>
    <property type="match status" value="1"/>
</dbReference>
<gene>
    <name evidence="6" type="ORF">BP5553_04351</name>
</gene>